<dbReference type="PANTHER" id="PTHR40112:SF1">
    <property type="entry name" value="H2HPP ISOMERASE"/>
    <property type="match status" value="1"/>
</dbReference>
<dbReference type="PANTHER" id="PTHR40112">
    <property type="entry name" value="H2HPP ISOMERASE"/>
    <property type="match status" value="1"/>
</dbReference>
<sequence>MIKPDTAVNWNAVDKEQLGDLIVRQIVHGDELMMVKLTMKAGAVVKHHSHPNEQMTYILKGKIRFTHGWEMEQSTVLCAGDVLHLAANVPHAAECLEDTVDLDVFTPSRRDWFAANGNDYFAQSAEAGHD</sequence>
<dbReference type="InterPro" id="IPR025499">
    <property type="entry name" value="KdgF"/>
</dbReference>
<dbReference type="Pfam" id="PF07883">
    <property type="entry name" value="Cupin_2"/>
    <property type="match status" value="1"/>
</dbReference>
<dbReference type="CDD" id="cd02238">
    <property type="entry name" value="cupin_KdgF"/>
    <property type="match status" value="1"/>
</dbReference>
<dbReference type="InterPro" id="IPR013096">
    <property type="entry name" value="Cupin_2"/>
</dbReference>
<dbReference type="InterPro" id="IPR014710">
    <property type="entry name" value="RmlC-like_jellyroll"/>
</dbReference>
<dbReference type="EMBL" id="FOFP01000029">
    <property type="protein sequence ID" value="SER42911.1"/>
    <property type="molecule type" value="Genomic_DNA"/>
</dbReference>
<accession>A0ABY1BR77</accession>
<dbReference type="SUPFAM" id="SSF51182">
    <property type="entry name" value="RmlC-like cupins"/>
    <property type="match status" value="1"/>
</dbReference>
<reference evidence="2 3" key="1">
    <citation type="submission" date="2016-10" db="EMBL/GenBank/DDBJ databases">
        <authorList>
            <person name="Varghese N."/>
            <person name="Submissions S."/>
        </authorList>
    </citation>
    <scope>NUCLEOTIDE SEQUENCE [LARGE SCALE GENOMIC DNA]</scope>
    <source>
        <strain evidence="2 3">CIP 109853</strain>
    </source>
</reference>
<gene>
    <name evidence="2" type="ORF">SAMN05216600_12914</name>
</gene>
<dbReference type="Gene3D" id="2.60.120.10">
    <property type="entry name" value="Jelly Rolls"/>
    <property type="match status" value="1"/>
</dbReference>
<dbReference type="PIRSF" id="PIRSF029883">
    <property type="entry name" value="KdgF"/>
    <property type="match status" value="1"/>
</dbReference>
<protein>
    <submittedName>
        <fullName evidence="2">Cupin domain-containing protein</fullName>
    </submittedName>
</protein>
<keyword evidence="3" id="KW-1185">Reference proteome</keyword>
<dbReference type="InterPro" id="IPR052535">
    <property type="entry name" value="Bacilysin_H2HPP_isomerase"/>
</dbReference>
<comment type="caution">
    <text evidence="2">The sequence shown here is derived from an EMBL/GenBank/DDBJ whole genome shotgun (WGS) entry which is preliminary data.</text>
</comment>
<dbReference type="InterPro" id="IPR011051">
    <property type="entry name" value="RmlC_Cupin_sf"/>
</dbReference>
<name>A0ABY1BR77_9PSED</name>
<evidence type="ECO:0000313" key="3">
    <source>
        <dbReference type="Proteomes" id="UP000198512"/>
    </source>
</evidence>
<evidence type="ECO:0000313" key="2">
    <source>
        <dbReference type="EMBL" id="SER42911.1"/>
    </source>
</evidence>
<feature type="domain" description="Cupin type-2" evidence="1">
    <location>
        <begin position="37"/>
        <end position="99"/>
    </location>
</feature>
<evidence type="ECO:0000259" key="1">
    <source>
        <dbReference type="Pfam" id="PF07883"/>
    </source>
</evidence>
<proteinExistence type="predicted"/>
<dbReference type="Proteomes" id="UP000198512">
    <property type="component" value="Unassembled WGS sequence"/>
</dbReference>
<organism evidence="2 3">
    <name type="scientific">Pseudomonas cuatrocienegasensis</name>
    <dbReference type="NCBI Taxonomy" id="543360"/>
    <lineage>
        <taxon>Bacteria</taxon>
        <taxon>Pseudomonadati</taxon>
        <taxon>Pseudomonadota</taxon>
        <taxon>Gammaproteobacteria</taxon>
        <taxon>Pseudomonadales</taxon>
        <taxon>Pseudomonadaceae</taxon>
        <taxon>Pseudomonas</taxon>
    </lineage>
</organism>
<dbReference type="RefSeq" id="WP_069521799.1">
    <property type="nucleotide sequence ID" value="NZ_FOFP01000029.1"/>
</dbReference>